<reference evidence="2 3" key="1">
    <citation type="submission" date="2018-10" db="EMBL/GenBank/DDBJ databases">
        <authorList>
            <person name="Li J."/>
        </authorList>
    </citation>
    <scope>NUCLEOTIDE SEQUENCE [LARGE SCALE GENOMIC DNA]</scope>
    <source>
        <strain evidence="2 3">ZD1-4</strain>
    </source>
</reference>
<feature type="transmembrane region" description="Helical" evidence="1">
    <location>
        <begin position="59"/>
        <end position="84"/>
    </location>
</feature>
<evidence type="ECO:0000313" key="3">
    <source>
        <dbReference type="Proteomes" id="UP000282460"/>
    </source>
</evidence>
<name>A0A3L7J1J2_9MICO</name>
<feature type="transmembrane region" description="Helical" evidence="1">
    <location>
        <begin position="32"/>
        <end position="53"/>
    </location>
</feature>
<gene>
    <name evidence="2" type="ORF">D9V28_09360</name>
</gene>
<comment type="caution">
    <text evidence="2">The sequence shown here is derived from an EMBL/GenBank/DDBJ whole genome shotgun (WGS) entry which is preliminary data.</text>
</comment>
<dbReference type="AlphaFoldDB" id="A0A3L7J1J2"/>
<evidence type="ECO:0000313" key="2">
    <source>
        <dbReference type="EMBL" id="RLQ84393.1"/>
    </source>
</evidence>
<keyword evidence="1" id="KW-0472">Membrane</keyword>
<accession>A0A3L7J1J2</accession>
<protein>
    <submittedName>
        <fullName evidence="2">Uncharacterized protein</fullName>
    </submittedName>
</protein>
<feature type="transmembrane region" description="Helical" evidence="1">
    <location>
        <begin position="181"/>
        <end position="206"/>
    </location>
</feature>
<sequence length="254" mass="26932">MIPTTSVPSPAVPMARLVRVESRKQVNTRAGFGLLLALGILILLLPVPSLWLVEPSGMSFGLFLEAALLPQSILVPVIAIVAATSEWSRRTALVTFALEPRRLRVVGAQLVAVLGIALTVFLAGIVCATVVYSAAILFRGAAHDWTVQPALIAGLALSQVVCMAWGYAVGLLIGTTATAIVAFYLIPTAWTIAGFVFPVLAGAAGWLDVNRTLEPFLRPGVGASEILPLVTSLAVWVLLPLILGSLRVRRKDIR</sequence>
<feature type="transmembrane region" description="Helical" evidence="1">
    <location>
        <begin position="105"/>
        <end position="138"/>
    </location>
</feature>
<dbReference type="EMBL" id="RCWJ01000002">
    <property type="protein sequence ID" value="RLQ84393.1"/>
    <property type="molecule type" value="Genomic_DNA"/>
</dbReference>
<proteinExistence type="predicted"/>
<dbReference type="OrthoDB" id="3822725at2"/>
<organism evidence="2 3">
    <name type="scientific">Mycetocola zhadangensis</name>
    <dbReference type="NCBI Taxonomy" id="1164595"/>
    <lineage>
        <taxon>Bacteria</taxon>
        <taxon>Bacillati</taxon>
        <taxon>Actinomycetota</taxon>
        <taxon>Actinomycetes</taxon>
        <taxon>Micrococcales</taxon>
        <taxon>Microbacteriaceae</taxon>
        <taxon>Mycetocola</taxon>
    </lineage>
</organism>
<keyword evidence="1" id="KW-1133">Transmembrane helix</keyword>
<dbReference type="RefSeq" id="WP_121659432.1">
    <property type="nucleotide sequence ID" value="NZ_BMEK01000002.1"/>
</dbReference>
<keyword evidence="3" id="KW-1185">Reference proteome</keyword>
<evidence type="ECO:0000256" key="1">
    <source>
        <dbReference type="SAM" id="Phobius"/>
    </source>
</evidence>
<feature type="transmembrane region" description="Helical" evidence="1">
    <location>
        <begin position="150"/>
        <end position="174"/>
    </location>
</feature>
<dbReference type="Proteomes" id="UP000282460">
    <property type="component" value="Unassembled WGS sequence"/>
</dbReference>
<feature type="transmembrane region" description="Helical" evidence="1">
    <location>
        <begin position="226"/>
        <end position="246"/>
    </location>
</feature>
<keyword evidence="1" id="KW-0812">Transmembrane</keyword>